<dbReference type="Proteomes" id="UP000705379">
    <property type="component" value="Unassembled WGS sequence"/>
</dbReference>
<dbReference type="AlphaFoldDB" id="A0A944CDJ0"/>
<gene>
    <name evidence="2" type="ORF">DYI23_10135</name>
</gene>
<proteinExistence type="predicted"/>
<reference evidence="2" key="1">
    <citation type="submission" date="2018-08" db="EMBL/GenBank/DDBJ databases">
        <authorList>
            <person name="Jin W."/>
            <person name="Wang H."/>
            <person name="Yang Y."/>
            <person name="Li M."/>
            <person name="Liu J."/>
        </authorList>
    </citation>
    <scope>NUCLEOTIDE SEQUENCE</scope>
    <source>
        <strain evidence="2">AESS21</strain>
    </source>
</reference>
<name>A0A944CDJ0_9HYPH</name>
<evidence type="ECO:0000313" key="3">
    <source>
        <dbReference type="Proteomes" id="UP000705379"/>
    </source>
</evidence>
<dbReference type="EMBL" id="QTKU01000002">
    <property type="protein sequence ID" value="MBS8260577.1"/>
    <property type="molecule type" value="Genomic_DNA"/>
</dbReference>
<evidence type="ECO:0000256" key="1">
    <source>
        <dbReference type="SAM" id="MobiDB-lite"/>
    </source>
</evidence>
<organism evidence="2 3">
    <name type="scientific">Roseibium polysiphoniae</name>
    <dbReference type="NCBI Taxonomy" id="2571221"/>
    <lineage>
        <taxon>Bacteria</taxon>
        <taxon>Pseudomonadati</taxon>
        <taxon>Pseudomonadota</taxon>
        <taxon>Alphaproteobacteria</taxon>
        <taxon>Hyphomicrobiales</taxon>
        <taxon>Stappiaceae</taxon>
        <taxon>Roseibium</taxon>
    </lineage>
</organism>
<reference evidence="2" key="2">
    <citation type="journal article" date="2021" name="Microorganisms">
        <title>Bacterial Dimethylsulfoniopropionate Biosynthesis in the East China Sea.</title>
        <authorList>
            <person name="Liu J."/>
            <person name="Zhang Y."/>
            <person name="Liu J."/>
            <person name="Zhong H."/>
            <person name="Williams B.T."/>
            <person name="Zheng Y."/>
            <person name="Curson A.R.J."/>
            <person name="Sun C."/>
            <person name="Sun H."/>
            <person name="Song D."/>
            <person name="Wagner Mackenzie B."/>
            <person name="Bermejo Martinez A."/>
            <person name="Todd J.D."/>
            <person name="Zhang X.H."/>
        </authorList>
    </citation>
    <scope>NUCLEOTIDE SEQUENCE</scope>
    <source>
        <strain evidence="2">AESS21</strain>
    </source>
</reference>
<protein>
    <submittedName>
        <fullName evidence="2">Flagellar biosynthesis protein</fullName>
    </submittedName>
</protein>
<keyword evidence="2" id="KW-0966">Cell projection</keyword>
<dbReference type="RefSeq" id="WP_213216087.1">
    <property type="nucleotide sequence ID" value="NZ_QTKU01000002.1"/>
</dbReference>
<feature type="region of interest" description="Disordered" evidence="1">
    <location>
        <begin position="1"/>
        <end position="26"/>
    </location>
</feature>
<keyword evidence="2" id="KW-0969">Cilium</keyword>
<evidence type="ECO:0000313" key="2">
    <source>
        <dbReference type="EMBL" id="MBS8260577.1"/>
    </source>
</evidence>
<accession>A0A944CDJ0</accession>
<keyword evidence="2" id="KW-0282">Flagellum</keyword>
<sequence length="89" mass="9887">MPKTGNYVQRDYNSSSTRKSTWSDYNESWKEKRAAAKERASQLRAVANNFTTINTQATQAATSLTFQNQGAAGPYASTTTVMSRINMLI</sequence>
<comment type="caution">
    <text evidence="2">The sequence shown here is derived from an EMBL/GenBank/DDBJ whole genome shotgun (WGS) entry which is preliminary data.</text>
</comment>
<feature type="compositionally biased region" description="Polar residues" evidence="1">
    <location>
        <begin position="11"/>
        <end position="26"/>
    </location>
</feature>